<dbReference type="OrthoDB" id="3053346at2759"/>
<name>A0A165G9E0_EXIGL</name>
<gene>
    <name evidence="2" type="ORF">EXIGLDRAFT_838025</name>
</gene>
<proteinExistence type="predicted"/>
<evidence type="ECO:0000313" key="3">
    <source>
        <dbReference type="Proteomes" id="UP000077266"/>
    </source>
</evidence>
<organism evidence="2 3">
    <name type="scientific">Exidia glandulosa HHB12029</name>
    <dbReference type="NCBI Taxonomy" id="1314781"/>
    <lineage>
        <taxon>Eukaryota</taxon>
        <taxon>Fungi</taxon>
        <taxon>Dikarya</taxon>
        <taxon>Basidiomycota</taxon>
        <taxon>Agaricomycotina</taxon>
        <taxon>Agaricomycetes</taxon>
        <taxon>Auriculariales</taxon>
        <taxon>Exidiaceae</taxon>
        <taxon>Exidia</taxon>
    </lineage>
</organism>
<evidence type="ECO:0000256" key="1">
    <source>
        <dbReference type="SAM" id="MobiDB-lite"/>
    </source>
</evidence>
<feature type="compositionally biased region" description="Basic and acidic residues" evidence="1">
    <location>
        <begin position="717"/>
        <end position="732"/>
    </location>
</feature>
<dbReference type="STRING" id="1314781.A0A165G9E0"/>
<feature type="compositionally biased region" description="Low complexity" evidence="1">
    <location>
        <begin position="697"/>
        <end position="712"/>
    </location>
</feature>
<evidence type="ECO:0000313" key="2">
    <source>
        <dbReference type="EMBL" id="KZV90182.1"/>
    </source>
</evidence>
<protein>
    <submittedName>
        <fullName evidence="2">Uncharacterized protein</fullName>
    </submittedName>
</protein>
<keyword evidence="3" id="KW-1185">Reference proteome</keyword>
<feature type="region of interest" description="Disordered" evidence="1">
    <location>
        <begin position="697"/>
        <end position="739"/>
    </location>
</feature>
<sequence>MPVIEHPTEEVNPLLACAPVLVLIRIDPVESVRSLDDAQATREASLLSPKKVLAVYHGPVNMEYAPELRGLRMNASFRLAGHGLPAPPFAAAAIPIAPAAPDNDTGRAPLETVQVLPWDDCYIHTLQGASATVTRIYQEASATSSYTGFQVAVGPELDGDMEYHLAVIRDERTFASLLCAAEDNDNVLPPTVDRDDASDSSEDTDVLDVFPHLIRPDNAKQMRLSVEMWLQASSDDELSTPREFDEIVKQLRKIEREWANRVVAAALSKGPETNAWLDGISSPDAEPQAGPSAEIEPLYTGEFDGLISPEDAIERRHAQEAAAEADKSVEAIASHAVTGRFTTAVIENPTHEVNPVKAGTFVLIQVDPIASVAELDDEQATREAATLTPKRVLALYDSAINMEYSAALGGLRMNASFRLAGHGRPPPPFDAAAVPISPATAMFDPDRNPLRTSPVLPWDDCFFYTLEAVTATVSRIHQHSVPGLQVAREEKRVYRLAVIEDSDAFAKLGSSREACCTNEPDSTGSVVPQDDDGAPLNTGTEVVDVFPHLFQPDDARRMRLSVEMWLSASATDELASPRDFDATVQALKRIEREWANRFISKSMAKTPETNAWLEGVAGANEPVPPPESEHSYTDELDDLVQPEDAIEHRIAQTVVPPISSENRLTDPSRDSSNHVAETGNPPLEELQAGSQTLAHAGVPEPEAPASVESEAPMGHEAGARSDIDGPKSTEKPRKQRAVTRYLSRPLSFIQHVTARIRALPR</sequence>
<dbReference type="InParanoid" id="A0A165G9E0"/>
<reference evidence="2 3" key="1">
    <citation type="journal article" date="2016" name="Mol. Biol. Evol.">
        <title>Comparative Genomics of Early-Diverging Mushroom-Forming Fungi Provides Insights into the Origins of Lignocellulose Decay Capabilities.</title>
        <authorList>
            <person name="Nagy L.G."/>
            <person name="Riley R."/>
            <person name="Tritt A."/>
            <person name="Adam C."/>
            <person name="Daum C."/>
            <person name="Floudas D."/>
            <person name="Sun H."/>
            <person name="Yadav J.S."/>
            <person name="Pangilinan J."/>
            <person name="Larsson K.H."/>
            <person name="Matsuura K."/>
            <person name="Barry K."/>
            <person name="Labutti K."/>
            <person name="Kuo R."/>
            <person name="Ohm R.A."/>
            <person name="Bhattacharya S.S."/>
            <person name="Shirouzu T."/>
            <person name="Yoshinaga Y."/>
            <person name="Martin F.M."/>
            <person name="Grigoriev I.V."/>
            <person name="Hibbett D.S."/>
        </authorList>
    </citation>
    <scope>NUCLEOTIDE SEQUENCE [LARGE SCALE GENOMIC DNA]</scope>
    <source>
        <strain evidence="2 3">HHB12029</strain>
    </source>
</reference>
<dbReference type="EMBL" id="KV426055">
    <property type="protein sequence ID" value="KZV90182.1"/>
    <property type="molecule type" value="Genomic_DNA"/>
</dbReference>
<accession>A0A165G9E0</accession>
<feature type="region of interest" description="Disordered" evidence="1">
    <location>
        <begin position="273"/>
        <end position="292"/>
    </location>
</feature>
<dbReference type="Proteomes" id="UP000077266">
    <property type="component" value="Unassembled WGS sequence"/>
</dbReference>
<feature type="compositionally biased region" description="Basic and acidic residues" evidence="1">
    <location>
        <begin position="663"/>
        <end position="672"/>
    </location>
</feature>
<feature type="region of interest" description="Disordered" evidence="1">
    <location>
        <begin position="650"/>
        <end position="683"/>
    </location>
</feature>
<dbReference type="AlphaFoldDB" id="A0A165G9E0"/>